<organism evidence="8 9">
    <name type="scientific">Candidatus Nitrobium versatile</name>
    <dbReference type="NCBI Taxonomy" id="2884831"/>
    <lineage>
        <taxon>Bacteria</taxon>
        <taxon>Pseudomonadati</taxon>
        <taxon>Nitrospirota</taxon>
        <taxon>Nitrospiria</taxon>
        <taxon>Nitrospirales</taxon>
        <taxon>Nitrospiraceae</taxon>
        <taxon>Candidatus Nitrobium</taxon>
    </lineage>
</organism>
<protein>
    <recommendedName>
        <fullName evidence="2">beta-glucosidase</fullName>
        <ecNumber evidence="2">3.2.1.21</ecNumber>
    </recommendedName>
</protein>
<dbReference type="GO" id="GO:0008422">
    <property type="term" value="F:beta-glucosidase activity"/>
    <property type="evidence" value="ECO:0007669"/>
    <property type="project" value="UniProtKB-EC"/>
</dbReference>
<dbReference type="InterPro" id="IPR001360">
    <property type="entry name" value="Glyco_hydro_1"/>
</dbReference>
<evidence type="ECO:0000313" key="9">
    <source>
        <dbReference type="Proteomes" id="UP000705867"/>
    </source>
</evidence>
<dbReference type="SUPFAM" id="SSF51445">
    <property type="entry name" value="(Trans)glycosidases"/>
    <property type="match status" value="1"/>
</dbReference>
<evidence type="ECO:0000256" key="6">
    <source>
        <dbReference type="RuleBase" id="RU003690"/>
    </source>
</evidence>
<dbReference type="PRINTS" id="PR00131">
    <property type="entry name" value="GLHYDRLASE1"/>
</dbReference>
<evidence type="ECO:0000256" key="3">
    <source>
        <dbReference type="ARBA" id="ARBA00022801"/>
    </source>
</evidence>
<keyword evidence="4 7" id="KW-0326">Glycosidase</keyword>
<evidence type="ECO:0000256" key="4">
    <source>
        <dbReference type="ARBA" id="ARBA00023295"/>
    </source>
</evidence>
<comment type="similarity">
    <text evidence="1 6">Belongs to the glycosyl hydrolase 1 family.</text>
</comment>
<dbReference type="Gene3D" id="3.20.20.80">
    <property type="entry name" value="Glycosidases"/>
    <property type="match status" value="1"/>
</dbReference>
<reference evidence="8" key="2">
    <citation type="submission" date="2021-08" db="EMBL/GenBank/DDBJ databases">
        <authorList>
            <person name="Dalcin Martins P."/>
        </authorList>
    </citation>
    <scope>NUCLEOTIDE SEQUENCE</scope>
    <source>
        <strain evidence="8">MAG_39</strain>
    </source>
</reference>
<gene>
    <name evidence="8" type="ORF">K8I29_14360</name>
</gene>
<dbReference type="InterPro" id="IPR018120">
    <property type="entry name" value="Glyco_hydro_1_AS"/>
</dbReference>
<dbReference type="Proteomes" id="UP000705867">
    <property type="component" value="Unassembled WGS sequence"/>
</dbReference>
<dbReference type="InterPro" id="IPR033132">
    <property type="entry name" value="GH_1_N_CS"/>
</dbReference>
<dbReference type="Pfam" id="PF00232">
    <property type="entry name" value="Glyco_hydro_1"/>
    <property type="match status" value="1"/>
</dbReference>
<evidence type="ECO:0000256" key="2">
    <source>
        <dbReference type="ARBA" id="ARBA00012744"/>
    </source>
</evidence>
<evidence type="ECO:0000256" key="1">
    <source>
        <dbReference type="ARBA" id="ARBA00010838"/>
    </source>
</evidence>
<feature type="active site" description="Nucleophile" evidence="5">
    <location>
        <position position="326"/>
    </location>
</feature>
<evidence type="ECO:0000313" key="8">
    <source>
        <dbReference type="EMBL" id="MBZ0157377.1"/>
    </source>
</evidence>
<dbReference type="AlphaFoldDB" id="A0A953JA56"/>
<dbReference type="PROSITE" id="PS00653">
    <property type="entry name" value="GLYCOSYL_HYDROL_F1_2"/>
    <property type="match status" value="1"/>
</dbReference>
<dbReference type="InterPro" id="IPR017853">
    <property type="entry name" value="GH"/>
</dbReference>
<proteinExistence type="inferred from homology"/>
<sequence length="415" mass="48426">MNRFLWGVATSAFQLEGSPYADWTSWDDVLNGKPDVTNHYALYKQDLLLLKDLGVNAYRFSVEWSRIQPRENAWDHRAIDHYREIVDILLENGIEPMVTLHHFTHPLWFAKRYPWHEDVSVGKFLRFVEKVVPALKGVRYWITFNEPYVLVLAGYFEGCTPPGIRNSSLGIRALRNILVSHAHAYSLIHGEHPADSRVSVAHNMAALAPWHRWNPFDTLLARIAKYFYNHSLLDAFLTGILRITFPFKKETAIEVPIRNTLDYFGVNYYTRVHMRFNPFRKMGVEMRHRDIDGGGLTDMGWEVYPKGLEKVLRYASKLNVPLIITENGIATRDCQKKIHYMRRHVDVVEKCIRDGIDVRGYFYWSLIDNYEWLQGLDARFGLYRVDFKTLERIPTNAAAYYSYLIKSRSSGLAEN</sequence>
<reference evidence="8" key="1">
    <citation type="journal article" date="2021" name="bioRxiv">
        <title>Unraveling nitrogen, sulfur and carbon metabolic pathways and microbial community transcriptional responses to substrate deprivation and toxicity stresses in a bioreactor mimicking anoxic brackish coastal sediment conditions.</title>
        <authorList>
            <person name="Martins P.D."/>
            <person name="Echeveste M.J."/>
            <person name="Arshad A."/>
            <person name="Kurth J."/>
            <person name="Ouboter H."/>
            <person name="Jetten M.S.M."/>
            <person name="Welte C.U."/>
        </authorList>
    </citation>
    <scope>NUCLEOTIDE SEQUENCE</scope>
    <source>
        <strain evidence="8">MAG_39</strain>
    </source>
</reference>
<dbReference type="PANTHER" id="PTHR10353">
    <property type="entry name" value="GLYCOSYL HYDROLASE"/>
    <property type="match status" value="1"/>
</dbReference>
<dbReference type="EC" id="3.2.1.21" evidence="2"/>
<dbReference type="PROSITE" id="PS00572">
    <property type="entry name" value="GLYCOSYL_HYDROL_F1_1"/>
    <property type="match status" value="1"/>
</dbReference>
<dbReference type="GO" id="GO:0016052">
    <property type="term" value="P:carbohydrate catabolic process"/>
    <property type="evidence" value="ECO:0007669"/>
    <property type="project" value="TreeGrafter"/>
</dbReference>
<evidence type="ECO:0000256" key="5">
    <source>
        <dbReference type="PROSITE-ProRule" id="PRU10055"/>
    </source>
</evidence>
<dbReference type="GO" id="GO:0005829">
    <property type="term" value="C:cytosol"/>
    <property type="evidence" value="ECO:0007669"/>
    <property type="project" value="TreeGrafter"/>
</dbReference>
<dbReference type="PANTHER" id="PTHR10353:SF36">
    <property type="entry name" value="LP05116P"/>
    <property type="match status" value="1"/>
</dbReference>
<name>A0A953JA56_9BACT</name>
<evidence type="ECO:0000256" key="7">
    <source>
        <dbReference type="RuleBase" id="RU004468"/>
    </source>
</evidence>
<accession>A0A953JA56</accession>
<keyword evidence="3 7" id="KW-0378">Hydrolase</keyword>
<comment type="caution">
    <text evidence="8">The sequence shown here is derived from an EMBL/GenBank/DDBJ whole genome shotgun (WGS) entry which is preliminary data.</text>
</comment>
<dbReference type="EMBL" id="JAIOIV010000112">
    <property type="protein sequence ID" value="MBZ0157377.1"/>
    <property type="molecule type" value="Genomic_DNA"/>
</dbReference>